<dbReference type="EMBL" id="KV417799">
    <property type="protein sequence ID" value="KZP06199.1"/>
    <property type="molecule type" value="Genomic_DNA"/>
</dbReference>
<keyword evidence="1" id="KW-1133">Transmembrane helix</keyword>
<keyword evidence="1" id="KW-0472">Membrane</keyword>
<accession>A0A167WKE4</accession>
<dbReference type="PANTHER" id="PTHR35043:SF7">
    <property type="entry name" value="TRANSCRIPTION FACTOR DOMAIN-CONTAINING PROTEIN"/>
    <property type="match status" value="1"/>
</dbReference>
<keyword evidence="3" id="KW-1185">Reference proteome</keyword>
<dbReference type="AlphaFoldDB" id="A0A167WKE4"/>
<dbReference type="PANTHER" id="PTHR35043">
    <property type="entry name" value="TRANSCRIPTION FACTOR DOMAIN-CONTAINING PROTEIN"/>
    <property type="match status" value="1"/>
</dbReference>
<evidence type="ECO:0000256" key="1">
    <source>
        <dbReference type="SAM" id="Phobius"/>
    </source>
</evidence>
<feature type="transmembrane region" description="Helical" evidence="1">
    <location>
        <begin position="377"/>
        <end position="396"/>
    </location>
</feature>
<name>A0A167WKE4_9AGAM</name>
<gene>
    <name evidence="2" type="ORF">FIBSPDRAFT_1053661</name>
</gene>
<evidence type="ECO:0000313" key="2">
    <source>
        <dbReference type="EMBL" id="KZP06199.1"/>
    </source>
</evidence>
<reference evidence="2 3" key="1">
    <citation type="journal article" date="2016" name="Mol. Biol. Evol.">
        <title>Comparative Genomics of Early-Diverging Mushroom-Forming Fungi Provides Insights into the Origins of Lignocellulose Decay Capabilities.</title>
        <authorList>
            <person name="Nagy L.G."/>
            <person name="Riley R."/>
            <person name="Tritt A."/>
            <person name="Adam C."/>
            <person name="Daum C."/>
            <person name="Floudas D."/>
            <person name="Sun H."/>
            <person name="Yadav J.S."/>
            <person name="Pangilinan J."/>
            <person name="Larsson K.H."/>
            <person name="Matsuura K."/>
            <person name="Barry K."/>
            <person name="Labutti K."/>
            <person name="Kuo R."/>
            <person name="Ohm R.A."/>
            <person name="Bhattacharya S.S."/>
            <person name="Shirouzu T."/>
            <person name="Yoshinaga Y."/>
            <person name="Martin F.M."/>
            <person name="Grigoriev I.V."/>
            <person name="Hibbett D.S."/>
        </authorList>
    </citation>
    <scope>NUCLEOTIDE SEQUENCE [LARGE SCALE GENOMIC DNA]</scope>
    <source>
        <strain evidence="2 3">CBS 109695</strain>
    </source>
</reference>
<feature type="transmembrane region" description="Helical" evidence="1">
    <location>
        <begin position="297"/>
        <end position="321"/>
    </location>
</feature>
<protein>
    <submittedName>
        <fullName evidence="2">Uncharacterized protein</fullName>
    </submittedName>
</protein>
<evidence type="ECO:0000313" key="3">
    <source>
        <dbReference type="Proteomes" id="UP000076532"/>
    </source>
</evidence>
<dbReference type="STRING" id="436010.A0A167WKE4"/>
<dbReference type="Proteomes" id="UP000076532">
    <property type="component" value="Unassembled WGS sequence"/>
</dbReference>
<feature type="transmembrane region" description="Helical" evidence="1">
    <location>
        <begin position="333"/>
        <end position="357"/>
    </location>
</feature>
<keyword evidence="1" id="KW-0812">Transmembrane</keyword>
<proteinExistence type="predicted"/>
<sequence>MDSESIALIGIKRRFIPSKYDVTCDQCQGHGSQCDQVAAAQRVGKADECWDTSHAFLVIMGGFHFHNKDGPLYPLSPANVLELVRRGHLVPPTADEISDKSKGDATRYPKALLLPRRCGCYPLADTVTGARLPYDDASLTETASYGNDTRLTGSRLADMWDAKGIGGMNEDPVDYAHTSADNGYAAASPRVDVFPYAYAPTPVSLRLSIALAPRRAILDHRPGSQRPAVVEDTTVAANMRDEAPRRATTSPNEAVPEYTSIWDQILTGIIGNQDSYVDLRKCQRVPTFWAGNADGTIFLIADATALVVAMMFGAVHCIAWYSEFQSHLEQQLWRWSAITIIAVPVALVIVFFAAALVDSGVDWNAIDMITSAIYNPIAVIYVVARLVLIILSFTSLKGLPFGAYQNVQWTTFIPHI</sequence>
<dbReference type="OrthoDB" id="9451547at2759"/>
<organism evidence="2 3">
    <name type="scientific">Athelia psychrophila</name>
    <dbReference type="NCBI Taxonomy" id="1759441"/>
    <lineage>
        <taxon>Eukaryota</taxon>
        <taxon>Fungi</taxon>
        <taxon>Dikarya</taxon>
        <taxon>Basidiomycota</taxon>
        <taxon>Agaricomycotina</taxon>
        <taxon>Agaricomycetes</taxon>
        <taxon>Agaricomycetidae</taxon>
        <taxon>Atheliales</taxon>
        <taxon>Atheliaceae</taxon>
        <taxon>Athelia</taxon>
    </lineage>
</organism>